<evidence type="ECO:0000256" key="12">
    <source>
        <dbReference type="SAM" id="Phobius"/>
    </source>
</evidence>
<evidence type="ECO:0000256" key="9">
    <source>
        <dbReference type="ARBA" id="ARBA00023180"/>
    </source>
</evidence>
<dbReference type="OrthoDB" id="5967113at2759"/>
<evidence type="ECO:0000256" key="7">
    <source>
        <dbReference type="ARBA" id="ARBA00023136"/>
    </source>
</evidence>
<keyword evidence="8 16" id="KW-0675">Receptor</keyword>
<dbReference type="CTD" id="2696"/>
<feature type="transmembrane region" description="Helical" evidence="12">
    <location>
        <begin position="410"/>
        <end position="433"/>
    </location>
</feature>
<comment type="similarity">
    <text evidence="2">Belongs to the G-protein coupled receptor 2 family.</text>
</comment>
<dbReference type="Pfam" id="PF00002">
    <property type="entry name" value="7tm_2"/>
    <property type="match status" value="1"/>
</dbReference>
<dbReference type="GeneID" id="110075642"/>
<evidence type="ECO:0000256" key="2">
    <source>
        <dbReference type="ARBA" id="ARBA00005314"/>
    </source>
</evidence>
<dbReference type="InterPro" id="IPR017981">
    <property type="entry name" value="GPCR_2-like_7TM"/>
</dbReference>
<evidence type="ECO:0000256" key="5">
    <source>
        <dbReference type="ARBA" id="ARBA00022989"/>
    </source>
</evidence>
<proteinExistence type="inferred from homology"/>
<dbReference type="SUPFAM" id="SSF111418">
    <property type="entry name" value="Hormone receptor domain"/>
    <property type="match status" value="1"/>
</dbReference>
<dbReference type="GO" id="GO:0004967">
    <property type="term" value="F:glucagon receptor activity"/>
    <property type="evidence" value="ECO:0007669"/>
    <property type="project" value="UniProtKB-ARBA"/>
</dbReference>
<dbReference type="PROSITE" id="PS00649">
    <property type="entry name" value="G_PROTEIN_RECEP_F2_1"/>
    <property type="match status" value="1"/>
</dbReference>
<dbReference type="PROSITE" id="PS00650">
    <property type="entry name" value="G_PROTEIN_RECEP_F2_2"/>
    <property type="match status" value="1"/>
</dbReference>
<gene>
    <name evidence="16" type="primary">GIPR</name>
</gene>
<dbReference type="PROSITE" id="PS50227">
    <property type="entry name" value="G_PROTEIN_RECEP_F2_3"/>
    <property type="match status" value="1"/>
</dbReference>
<dbReference type="InterPro" id="IPR001879">
    <property type="entry name" value="GPCR_2_extracellular_dom"/>
</dbReference>
<dbReference type="PANTHER" id="PTHR45620:SF5">
    <property type="entry name" value="GASTRIC INHIBITORY POLYPEPTIDE RECEPTOR"/>
    <property type="match status" value="1"/>
</dbReference>
<sequence>MYQLIAQGAKSADCGARDGGFPLAVSWLRCSRSMQESLELLLLFALLQKKAESRTTENSAKDMLEDWRQYRQDCLQKMLEDPQPTGLVCNRTFDMYACWGDALPNTSAKVPCPWYLPWYHQVQDGFVFQKCGADGQWVVDDSGHPWRDHSQCEGLNEELPFQEHLWILEQFRLMYTVGYSLSLVAVLVALALLATFRKLWCIRNYIHMNLFLSYMLRAVSILVRDTLLRLRFPEEFQKEGNLSLLPIGQAVTSCRLAQVLTQYCVCGNYYWLLVEGIYLHNLLGPMTFSEERYFPGYLLIGWGSPILFVIPWAIVRYLYENNECWERNDNLGYWWIIRCPILLAIFVNFVIFIRIIRILVSKLRAQQMPYTDYKFRLAKSTLTLIPLLGIHEVVFALVTEEQAQGTVRYIKFFFELFLNSLQGLLVSILYCFINKEVQSEIQRKWRGCLLGTGRLEKQGQSWSHWASWRSRSSHRKKAASSCPPGCLERTGPPKGFENPGGTRMQPQTQLGSRPYGYVPIKMKIEDQADVPTATKEVPACPSRGPEAIC</sequence>
<evidence type="ECO:0000256" key="11">
    <source>
        <dbReference type="SAM" id="MobiDB-lite"/>
    </source>
</evidence>
<dbReference type="CDD" id="cd15929">
    <property type="entry name" value="7tmB1_GlucagonR-like"/>
    <property type="match status" value="1"/>
</dbReference>
<feature type="transmembrane region" description="Helical" evidence="12">
    <location>
        <begin position="173"/>
        <end position="193"/>
    </location>
</feature>
<evidence type="ECO:0000259" key="13">
    <source>
        <dbReference type="PROSITE" id="PS50227"/>
    </source>
</evidence>
<dbReference type="GO" id="GO:0005886">
    <property type="term" value="C:plasma membrane"/>
    <property type="evidence" value="ECO:0007669"/>
    <property type="project" value="UniProtKB-SubCell"/>
</dbReference>
<evidence type="ECO:0000256" key="10">
    <source>
        <dbReference type="ARBA" id="ARBA00023224"/>
    </source>
</evidence>
<dbReference type="SMART" id="SM00008">
    <property type="entry name" value="HormR"/>
    <property type="match status" value="1"/>
</dbReference>
<keyword evidence="10" id="KW-0807">Transducer</keyword>
<keyword evidence="7 12" id="KW-0472">Membrane</keyword>
<keyword evidence="6" id="KW-0297">G-protein coupled receptor</keyword>
<dbReference type="Proteomes" id="UP001652642">
    <property type="component" value="Chromosome 9"/>
</dbReference>
<keyword evidence="15" id="KW-1185">Reference proteome</keyword>
<dbReference type="Gene3D" id="1.20.1070.10">
    <property type="entry name" value="Rhodopsin 7-helix transmembrane proteins"/>
    <property type="match status" value="1"/>
</dbReference>
<feature type="domain" description="G-protein coupled receptors family 2 profile 2" evidence="14">
    <location>
        <begin position="171"/>
        <end position="434"/>
    </location>
</feature>
<dbReference type="InParanoid" id="A0A6J0T2A1"/>
<keyword evidence="3" id="KW-1003">Cell membrane</keyword>
<dbReference type="SUPFAM" id="SSF81321">
    <property type="entry name" value="Family A G protein-coupled receptor-like"/>
    <property type="match status" value="1"/>
</dbReference>
<dbReference type="GO" id="GO:0007166">
    <property type="term" value="P:cell surface receptor signaling pathway"/>
    <property type="evidence" value="ECO:0007669"/>
    <property type="project" value="InterPro"/>
</dbReference>
<dbReference type="PANTHER" id="PTHR45620">
    <property type="entry name" value="PDF RECEPTOR-LIKE PROTEIN-RELATED"/>
    <property type="match status" value="1"/>
</dbReference>
<accession>A0A6J0T2A1</accession>
<evidence type="ECO:0000313" key="15">
    <source>
        <dbReference type="Proteomes" id="UP001652642"/>
    </source>
</evidence>
<keyword evidence="9" id="KW-0325">Glycoprotein</keyword>
<feature type="region of interest" description="Disordered" evidence="11">
    <location>
        <begin position="529"/>
        <end position="549"/>
    </location>
</feature>
<dbReference type="Pfam" id="PF02793">
    <property type="entry name" value="HRM"/>
    <property type="match status" value="1"/>
</dbReference>
<feature type="transmembrane region" description="Helical" evidence="12">
    <location>
        <begin position="296"/>
        <end position="315"/>
    </location>
</feature>
<dbReference type="RefSeq" id="XP_020642747.2">
    <property type="nucleotide sequence ID" value="XM_020787088.2"/>
</dbReference>
<comment type="subcellular location">
    <subcellularLocation>
        <location evidence="1">Cell membrane</location>
        <topology evidence="1">Multi-pass membrane protein</topology>
    </subcellularLocation>
</comment>
<evidence type="ECO:0000256" key="6">
    <source>
        <dbReference type="ARBA" id="ARBA00023040"/>
    </source>
</evidence>
<dbReference type="PRINTS" id="PR01129">
    <property type="entry name" value="GIPRECEPTOR"/>
</dbReference>
<feature type="transmembrane region" description="Helical" evidence="12">
    <location>
        <begin position="377"/>
        <end position="398"/>
    </location>
</feature>
<evidence type="ECO:0000256" key="4">
    <source>
        <dbReference type="ARBA" id="ARBA00022692"/>
    </source>
</evidence>
<feature type="region of interest" description="Disordered" evidence="11">
    <location>
        <begin position="476"/>
        <end position="510"/>
    </location>
</feature>
<evidence type="ECO:0000256" key="1">
    <source>
        <dbReference type="ARBA" id="ARBA00004651"/>
    </source>
</evidence>
<dbReference type="InterPro" id="IPR036445">
    <property type="entry name" value="GPCR_2_extracell_dom_sf"/>
</dbReference>
<keyword evidence="4 12" id="KW-0812">Transmembrane</keyword>
<evidence type="ECO:0000256" key="8">
    <source>
        <dbReference type="ARBA" id="ARBA00023170"/>
    </source>
</evidence>
<dbReference type="InterPro" id="IPR001749">
    <property type="entry name" value="GPCR_2_GIP_rcpt"/>
</dbReference>
<dbReference type="InterPro" id="IPR050332">
    <property type="entry name" value="GPCR_2"/>
</dbReference>
<dbReference type="InterPro" id="IPR017983">
    <property type="entry name" value="GPCR_2_secretin-like_CS"/>
</dbReference>
<protein>
    <submittedName>
        <fullName evidence="16">Gastric inhibitory polypeptide receptor</fullName>
    </submittedName>
</protein>
<evidence type="ECO:0000259" key="14">
    <source>
        <dbReference type="PROSITE" id="PS50261"/>
    </source>
</evidence>
<organism evidence="15 16">
    <name type="scientific">Pogona vitticeps</name>
    <name type="common">central bearded dragon</name>
    <dbReference type="NCBI Taxonomy" id="103695"/>
    <lineage>
        <taxon>Eukaryota</taxon>
        <taxon>Metazoa</taxon>
        <taxon>Chordata</taxon>
        <taxon>Craniata</taxon>
        <taxon>Vertebrata</taxon>
        <taxon>Euteleostomi</taxon>
        <taxon>Lepidosauria</taxon>
        <taxon>Squamata</taxon>
        <taxon>Bifurcata</taxon>
        <taxon>Unidentata</taxon>
        <taxon>Episquamata</taxon>
        <taxon>Toxicofera</taxon>
        <taxon>Iguania</taxon>
        <taxon>Acrodonta</taxon>
        <taxon>Agamidae</taxon>
        <taxon>Amphibolurinae</taxon>
        <taxon>Pogona</taxon>
    </lineage>
</organism>
<dbReference type="KEGG" id="pvt:110075642"/>
<evidence type="ECO:0000256" key="3">
    <source>
        <dbReference type="ARBA" id="ARBA00022475"/>
    </source>
</evidence>
<dbReference type="GO" id="GO:0007188">
    <property type="term" value="P:adenylate cyclase-modulating G protein-coupled receptor signaling pathway"/>
    <property type="evidence" value="ECO:0007669"/>
    <property type="project" value="TreeGrafter"/>
</dbReference>
<feature type="domain" description="G-protein coupled receptors family 2 profile 1" evidence="13">
    <location>
        <begin position="73"/>
        <end position="156"/>
    </location>
</feature>
<dbReference type="PRINTS" id="PR00249">
    <property type="entry name" value="GPCRSECRETIN"/>
</dbReference>
<dbReference type="PROSITE" id="PS50261">
    <property type="entry name" value="G_PROTEIN_RECEP_F2_4"/>
    <property type="match status" value="1"/>
</dbReference>
<evidence type="ECO:0000313" key="16">
    <source>
        <dbReference type="RefSeq" id="XP_020642747.2"/>
    </source>
</evidence>
<reference evidence="16" key="1">
    <citation type="submission" date="2025-08" db="UniProtKB">
        <authorList>
            <consortium name="RefSeq"/>
        </authorList>
    </citation>
    <scope>IDENTIFICATION</scope>
</reference>
<dbReference type="Gene3D" id="4.10.1240.10">
    <property type="entry name" value="GPCR, family 2, extracellular hormone receptor domain"/>
    <property type="match status" value="1"/>
</dbReference>
<keyword evidence="5 12" id="KW-1133">Transmembrane helix</keyword>
<feature type="transmembrane region" description="Helical" evidence="12">
    <location>
        <begin position="335"/>
        <end position="356"/>
    </location>
</feature>
<dbReference type="GO" id="GO:0017046">
    <property type="term" value="F:peptide hormone binding"/>
    <property type="evidence" value="ECO:0007669"/>
    <property type="project" value="TreeGrafter"/>
</dbReference>
<dbReference type="InterPro" id="IPR000832">
    <property type="entry name" value="GPCR_2_secretin-like"/>
</dbReference>
<dbReference type="GO" id="GO:0016519">
    <property type="term" value="F:gastric inhibitory peptide receptor activity"/>
    <property type="evidence" value="ECO:0007669"/>
    <property type="project" value="InterPro"/>
</dbReference>
<dbReference type="AlphaFoldDB" id="A0A6J0T2A1"/>
<name>A0A6J0T2A1_9SAUR</name>